<keyword evidence="1" id="KW-0812">Transmembrane</keyword>
<evidence type="ECO:0000256" key="1">
    <source>
        <dbReference type="SAM" id="Phobius"/>
    </source>
</evidence>
<sequence>MVIRNDLKGIRGWLILLALNVMVLPVAFGLQITGTLLPLLMDGTFAYLANPNSEGYFPEAAMVIIAEISIIAALVLGSLYVCYLFFAHHYKFPIYFIAFLLAAIALLIGDCYLAHWAFPEDPLYDNETQAQLIKSFISLPTYMIYLSVSKRVKATFVEGRPS</sequence>
<feature type="transmembrane region" description="Helical" evidence="1">
    <location>
        <begin position="130"/>
        <end position="148"/>
    </location>
</feature>
<reference evidence="2 3" key="1">
    <citation type="submission" date="2019-01" db="EMBL/GenBank/DDBJ databases">
        <authorList>
            <person name="Chen W.-M."/>
        </authorList>
    </citation>
    <scope>NUCLEOTIDE SEQUENCE [LARGE SCALE GENOMIC DNA]</scope>
    <source>
        <strain evidence="2 3">HPM-16</strain>
    </source>
</reference>
<dbReference type="AlphaFoldDB" id="A0A437QES6"/>
<keyword evidence="1" id="KW-0472">Membrane</keyword>
<keyword evidence="3" id="KW-1185">Reference proteome</keyword>
<dbReference type="Proteomes" id="UP000282818">
    <property type="component" value="Unassembled WGS sequence"/>
</dbReference>
<dbReference type="Pfam" id="PF10754">
    <property type="entry name" value="DUF2569"/>
    <property type="match status" value="1"/>
</dbReference>
<evidence type="ECO:0000313" key="2">
    <source>
        <dbReference type="EMBL" id="RVU32899.1"/>
    </source>
</evidence>
<protein>
    <submittedName>
        <fullName evidence="2">DUF2569 family protein</fullName>
    </submittedName>
</protein>
<feature type="transmembrane region" description="Helical" evidence="1">
    <location>
        <begin position="93"/>
        <end position="118"/>
    </location>
</feature>
<dbReference type="InterPro" id="IPR019690">
    <property type="entry name" value="DUF2569"/>
</dbReference>
<feature type="transmembrane region" description="Helical" evidence="1">
    <location>
        <begin position="60"/>
        <end position="86"/>
    </location>
</feature>
<gene>
    <name evidence="2" type="ORF">EOE65_04380</name>
</gene>
<accession>A0A437QES6</accession>
<name>A0A437QES6_9GAMM</name>
<dbReference type="EMBL" id="SACQ01000001">
    <property type="protein sequence ID" value="RVU32899.1"/>
    <property type="molecule type" value="Genomic_DNA"/>
</dbReference>
<feature type="transmembrane region" description="Helical" evidence="1">
    <location>
        <begin position="12"/>
        <end position="40"/>
    </location>
</feature>
<organism evidence="2 3">
    <name type="scientific">Neptunomonas marina</name>
    <dbReference type="NCBI Taxonomy" id="1815562"/>
    <lineage>
        <taxon>Bacteria</taxon>
        <taxon>Pseudomonadati</taxon>
        <taxon>Pseudomonadota</taxon>
        <taxon>Gammaproteobacteria</taxon>
        <taxon>Oceanospirillales</taxon>
        <taxon>Oceanospirillaceae</taxon>
        <taxon>Neptunomonas</taxon>
    </lineage>
</organism>
<proteinExistence type="predicted"/>
<dbReference type="RefSeq" id="WP_127693067.1">
    <property type="nucleotide sequence ID" value="NZ_SACQ01000001.1"/>
</dbReference>
<comment type="caution">
    <text evidence="2">The sequence shown here is derived from an EMBL/GenBank/DDBJ whole genome shotgun (WGS) entry which is preliminary data.</text>
</comment>
<keyword evidence="1" id="KW-1133">Transmembrane helix</keyword>
<evidence type="ECO:0000313" key="3">
    <source>
        <dbReference type="Proteomes" id="UP000282818"/>
    </source>
</evidence>